<evidence type="ECO:0000256" key="3">
    <source>
        <dbReference type="SAM" id="SignalP"/>
    </source>
</evidence>
<accession>A0ABX5FF45</accession>
<proteinExistence type="predicted"/>
<dbReference type="SUPFAM" id="SSF54427">
    <property type="entry name" value="NTF2-like"/>
    <property type="match status" value="1"/>
</dbReference>
<gene>
    <name evidence="5" type="ORF">BZL35_00571</name>
</gene>
<feature type="chain" id="PRO_5046601350" description="Tim44-like domain-containing protein" evidence="3">
    <location>
        <begin position="29"/>
        <end position="310"/>
    </location>
</feature>
<feature type="transmembrane region" description="Helical" evidence="2">
    <location>
        <begin position="78"/>
        <end position="100"/>
    </location>
</feature>
<dbReference type="EMBL" id="MUHY01000001">
    <property type="protein sequence ID" value="PSB92331.1"/>
    <property type="molecule type" value="Genomic_DNA"/>
</dbReference>
<comment type="caution">
    <text evidence="5">The sequence shown here is derived from an EMBL/GenBank/DDBJ whole genome shotgun (WGS) entry which is preliminary data.</text>
</comment>
<keyword evidence="6" id="KW-1185">Reference proteome</keyword>
<dbReference type="PANTHER" id="PTHR41542">
    <property type="entry name" value="BLL5807 PROTEIN"/>
    <property type="match status" value="1"/>
</dbReference>
<dbReference type="RefSeq" id="WP_245916325.1">
    <property type="nucleotide sequence ID" value="NZ_MUHY01000001.1"/>
</dbReference>
<evidence type="ECO:0000259" key="4">
    <source>
        <dbReference type="SMART" id="SM00978"/>
    </source>
</evidence>
<feature type="signal peptide" evidence="3">
    <location>
        <begin position="1"/>
        <end position="28"/>
    </location>
</feature>
<protein>
    <recommendedName>
        <fullName evidence="4">Tim44-like domain-containing protein</fullName>
    </recommendedName>
</protein>
<dbReference type="Proteomes" id="UP000242660">
    <property type="component" value="Unassembled WGS sequence"/>
</dbReference>
<keyword evidence="3" id="KW-0732">Signal</keyword>
<reference evidence="5 6" key="1">
    <citation type="journal article" date="2017" name="Front. Microbiol.">
        <title>Genome of Ca. Pandoraea novymonadis, an Endosymbiotic Bacterium of the Trypanosomatid Novymonas esmeraldas.</title>
        <authorList>
            <person name="Kostygov A.Y."/>
            <person name="Butenko A."/>
            <person name="Nenarokova A."/>
            <person name="Tashyreva D."/>
            <person name="Flegontov P."/>
            <person name="Lukes J."/>
            <person name="Yurchenko V."/>
        </authorList>
    </citation>
    <scope>NUCLEOTIDE SEQUENCE [LARGE SCALE GENOMIC DNA]</scope>
    <source>
        <strain evidence="5 6">E262</strain>
    </source>
</reference>
<keyword evidence="2" id="KW-0812">Transmembrane</keyword>
<dbReference type="PANTHER" id="PTHR41542:SF1">
    <property type="entry name" value="BLL5807 PROTEIN"/>
    <property type="match status" value="1"/>
</dbReference>
<feature type="domain" description="Tim44-like" evidence="4">
    <location>
        <begin position="177"/>
        <end position="308"/>
    </location>
</feature>
<evidence type="ECO:0000313" key="5">
    <source>
        <dbReference type="EMBL" id="PSB92331.1"/>
    </source>
</evidence>
<dbReference type="InterPro" id="IPR007379">
    <property type="entry name" value="Tim44-like_dom"/>
</dbReference>
<dbReference type="SMART" id="SM00978">
    <property type="entry name" value="Tim44"/>
    <property type="match status" value="1"/>
</dbReference>
<feature type="transmembrane region" description="Helical" evidence="2">
    <location>
        <begin position="107"/>
        <end position="128"/>
    </location>
</feature>
<dbReference type="Pfam" id="PF04280">
    <property type="entry name" value="Tim44"/>
    <property type="match status" value="1"/>
</dbReference>
<keyword evidence="2" id="KW-0472">Membrane</keyword>
<evidence type="ECO:0000313" key="6">
    <source>
        <dbReference type="Proteomes" id="UP000242660"/>
    </source>
</evidence>
<feature type="region of interest" description="Disordered" evidence="1">
    <location>
        <begin position="41"/>
        <end position="73"/>
    </location>
</feature>
<feature type="compositionally biased region" description="Low complexity" evidence="1">
    <location>
        <begin position="47"/>
        <end position="64"/>
    </location>
</feature>
<dbReference type="InterPro" id="IPR032710">
    <property type="entry name" value="NTF2-like_dom_sf"/>
</dbReference>
<evidence type="ECO:0000256" key="2">
    <source>
        <dbReference type="SAM" id="Phobius"/>
    </source>
</evidence>
<organism evidence="5 6">
    <name type="scientific">Candidatus Pandoraea novymonadis</name>
    <dbReference type="NCBI Taxonomy" id="1808959"/>
    <lineage>
        <taxon>Bacteria</taxon>
        <taxon>Pseudomonadati</taxon>
        <taxon>Pseudomonadota</taxon>
        <taxon>Betaproteobacteria</taxon>
        <taxon>Burkholderiales</taxon>
        <taxon>Burkholderiaceae</taxon>
        <taxon>Pandoraea</taxon>
    </lineage>
</organism>
<evidence type="ECO:0000256" key="1">
    <source>
        <dbReference type="SAM" id="MobiDB-lite"/>
    </source>
</evidence>
<keyword evidence="2" id="KW-1133">Transmembrane helix</keyword>
<name>A0ABX5FF45_9BURK</name>
<sequence length="310" mass="33723">MIFQFLKHKCFLGAIAGMMALGMTIADADAKRLGGGRNIGKQWNNVTQRQQTPRKPTQATPRQTSGASGAAQSTRNRWIAPIAGLAAGFGIATLLSHLGLGGAFASVIANIIMIALIGFVAIWLIRFLKSRFSSQQFSYPGTLRREGGNRQPALRQVLDSNKALSSIPDYAGSIVEGGQVGTCSLGVSNDFDIESFLRHAKVNFVRMQTAWDAGKLSDIHEFTTPQMFAEIRLDFDERGDEVNRTDIVKLDAEMLGIDEIDGEYRASIRFSGLLRESENSGAAPFAEVWSLTKPQQGNSGWLLAAIEQAQ</sequence>